<comment type="caution">
    <text evidence="1">The sequence shown here is derived from an EMBL/GenBank/DDBJ whole genome shotgun (WGS) entry which is preliminary data.</text>
</comment>
<dbReference type="InterPro" id="IPR007801">
    <property type="entry name" value="MbnB/TglH/ChrH"/>
</dbReference>
<dbReference type="OrthoDB" id="9763101at2"/>
<dbReference type="Proteomes" id="UP000186268">
    <property type="component" value="Unassembled WGS sequence"/>
</dbReference>
<dbReference type="SUPFAM" id="SSF51658">
    <property type="entry name" value="Xylose isomerase-like"/>
    <property type="match status" value="1"/>
</dbReference>
<protein>
    <recommendedName>
        <fullName evidence="4">DUF692 domain-containing protein</fullName>
    </recommendedName>
</protein>
<dbReference type="NCBIfam" id="NF003818">
    <property type="entry name" value="PRK05409.1"/>
    <property type="match status" value="1"/>
</dbReference>
<evidence type="ECO:0000313" key="3">
    <source>
        <dbReference type="Proteomes" id="UP000186268"/>
    </source>
</evidence>
<gene>
    <name evidence="2" type="ORF">Xedl_00473</name>
    <name evidence="1" type="ORF">Xedl_00707</name>
</gene>
<dbReference type="AlphaFoldDB" id="A0A1Q5TX35"/>
<reference evidence="1 3" key="1">
    <citation type="submission" date="2016-09" db="EMBL/GenBank/DDBJ databases">
        <title>Xenorhabdus thuongxuanensis sp. nov. and Xenorhabdus eapokensis sp. nov., isolated from Steinernema species.</title>
        <authorList>
            <person name="Kaempfer P."/>
            <person name="Tobias N.J."/>
            <person name="Phan Ke L."/>
            <person name="Bode H.B."/>
            <person name="Glaeser S.P."/>
        </authorList>
    </citation>
    <scope>NUCLEOTIDE SEQUENCE [LARGE SCALE GENOMIC DNA]</scope>
    <source>
        <strain evidence="1 3">DL20</strain>
    </source>
</reference>
<dbReference type="InterPro" id="IPR036237">
    <property type="entry name" value="Xyl_isomerase-like_sf"/>
</dbReference>
<dbReference type="PANTHER" id="PTHR42194">
    <property type="entry name" value="UPF0276 PROTEIN HI_1600"/>
    <property type="match status" value="1"/>
</dbReference>
<sequence length="275" mass="32260">MGKYEKIGVGVNYKASFSTEILKNLESIDILEIHSEKFFLDEEDYYLEKCCKEIPIVFHGLDMSLGSDEILDNQYLEKLKKIIMDKKPKWYSDHLSATRHERIEVGHLMPIQFSIENSSKITDKIKKIKSEVNENFIIENITYYYEMPGSDMSEIDFISNIIRDSDCGMLLDINNLYINSINHNFDPKDFLLKLPLDHIVEIHLAGGAYKFDMIVDTHANNIWKEVWELYEFALSKTDTYGVIIERDSNIDDYTTIIDEINIAREIYKRTYGKYK</sequence>
<dbReference type="PANTHER" id="PTHR42194:SF1">
    <property type="entry name" value="UPF0276 PROTEIN HI_1600"/>
    <property type="match status" value="1"/>
</dbReference>
<organism evidence="1 3">
    <name type="scientific">Xenorhabdus eapokensis</name>
    <dbReference type="NCBI Taxonomy" id="1873482"/>
    <lineage>
        <taxon>Bacteria</taxon>
        <taxon>Pseudomonadati</taxon>
        <taxon>Pseudomonadota</taxon>
        <taxon>Gammaproteobacteria</taxon>
        <taxon>Enterobacterales</taxon>
        <taxon>Morganellaceae</taxon>
        <taxon>Xenorhabdus</taxon>
    </lineage>
</organism>
<proteinExistence type="predicted"/>
<dbReference type="EMBL" id="MKGQ01000002">
    <property type="protein sequence ID" value="OKP05249.1"/>
    <property type="molecule type" value="Genomic_DNA"/>
</dbReference>
<dbReference type="Gene3D" id="3.20.20.150">
    <property type="entry name" value="Divalent-metal-dependent TIM barrel enzymes"/>
    <property type="match status" value="1"/>
</dbReference>
<dbReference type="STRING" id="1873482.Xedl_00473"/>
<dbReference type="RefSeq" id="WP_074022444.1">
    <property type="nucleotide sequence ID" value="NZ_CAWNAG010000112.1"/>
</dbReference>
<evidence type="ECO:0008006" key="4">
    <source>
        <dbReference type="Google" id="ProtNLM"/>
    </source>
</evidence>
<evidence type="ECO:0000313" key="1">
    <source>
        <dbReference type="EMBL" id="OKP04808.1"/>
    </source>
</evidence>
<dbReference type="EMBL" id="MKGQ01000003">
    <property type="protein sequence ID" value="OKP04808.1"/>
    <property type="molecule type" value="Genomic_DNA"/>
</dbReference>
<accession>A0A1Q5TX35</accession>
<keyword evidence="3" id="KW-1185">Reference proteome</keyword>
<evidence type="ECO:0000313" key="2">
    <source>
        <dbReference type="EMBL" id="OKP05249.1"/>
    </source>
</evidence>
<name>A0A1Q5TX35_9GAMM</name>
<dbReference type="Pfam" id="PF05114">
    <property type="entry name" value="MbnB_TglH_ChrH"/>
    <property type="match status" value="1"/>
</dbReference>